<feature type="domain" description="Apextrin C-terminal" evidence="3">
    <location>
        <begin position="81"/>
        <end position="287"/>
    </location>
</feature>
<evidence type="ECO:0000259" key="3">
    <source>
        <dbReference type="Pfam" id="PF16977"/>
    </source>
</evidence>
<keyword evidence="2" id="KW-1133">Transmembrane helix</keyword>
<feature type="transmembrane region" description="Helical" evidence="2">
    <location>
        <begin position="303"/>
        <end position="325"/>
    </location>
</feature>
<dbReference type="PANTHER" id="PTHR19324">
    <property type="entry name" value="PERFORIN-LIKE PROTEIN 1"/>
    <property type="match status" value="1"/>
</dbReference>
<sequence length="454" mass="51170">MPTSPQGLVTIVAFCAQLATFIKRFFRKLAVSIVSRAMNIAGTGSVLFINHDNKCDIHPVQCSYSFNTADQRFYVTECYCWPEGTYGLPMPKAGCPSTKQFEWLTGSRTQKTEPESHASMPIHLAGVESEQTDRIVQNFCMKTSYTRYGDYHWGKGSYCIFKKDACPKDFKSGWIYWDDAAPFFGTTIQNYSGVVPDGEYTRNTKIAFCCRRDGSVNKRIVLPTDAPFYLFKIAESCQLVKNTKVIEEWVYWADEEFVNLSGQGGLCPKLHRSKYPFKFTKLYYCYYVPEEIKSRESYKTLMMVIYCISGIISLFILIFVITILVQKCCTHKPSSLYVVHDSGAEEAMIESEQPRPQANNGTGAYGTEMASVSQLRRDGTINRDNELEDYPVKGATSDGLPRYSQIDGVKPSAPHAERVAPVSPPALPMLEPEPGVILPPSYDEVIREKQTESV</sequence>
<feature type="region of interest" description="Disordered" evidence="1">
    <location>
        <begin position="401"/>
        <end position="436"/>
    </location>
</feature>
<evidence type="ECO:0000313" key="4">
    <source>
        <dbReference type="EMBL" id="KAK2168552.1"/>
    </source>
</evidence>
<name>A0AAD9KC15_9ANNE</name>
<reference evidence="4" key="1">
    <citation type="journal article" date="2023" name="Mol. Biol. Evol.">
        <title>Third-Generation Sequencing Reveals the Adaptive Role of the Epigenome in Three Deep-Sea Polychaetes.</title>
        <authorList>
            <person name="Perez M."/>
            <person name="Aroh O."/>
            <person name="Sun Y."/>
            <person name="Lan Y."/>
            <person name="Juniper S.K."/>
            <person name="Young C.R."/>
            <person name="Angers B."/>
            <person name="Qian P.Y."/>
        </authorList>
    </citation>
    <scope>NUCLEOTIDE SEQUENCE</scope>
    <source>
        <strain evidence="4">P08H-3</strain>
    </source>
</reference>
<evidence type="ECO:0000256" key="2">
    <source>
        <dbReference type="SAM" id="Phobius"/>
    </source>
</evidence>
<keyword evidence="2" id="KW-0472">Membrane</keyword>
<evidence type="ECO:0000256" key="1">
    <source>
        <dbReference type="SAM" id="MobiDB-lite"/>
    </source>
</evidence>
<dbReference type="PANTHER" id="PTHR19324:SF33">
    <property type="entry name" value="MUCIN-5AC"/>
    <property type="match status" value="1"/>
</dbReference>
<dbReference type="EMBL" id="JAODUP010000016">
    <property type="protein sequence ID" value="KAK2168552.1"/>
    <property type="molecule type" value="Genomic_DNA"/>
</dbReference>
<dbReference type="Pfam" id="PF16977">
    <property type="entry name" value="ApeC"/>
    <property type="match status" value="1"/>
</dbReference>
<accession>A0AAD9KC15</accession>
<comment type="caution">
    <text evidence="4">The sequence shown here is derived from an EMBL/GenBank/DDBJ whole genome shotgun (WGS) entry which is preliminary data.</text>
</comment>
<dbReference type="InterPro" id="IPR031569">
    <property type="entry name" value="ApeC"/>
</dbReference>
<keyword evidence="5" id="KW-1185">Reference proteome</keyword>
<protein>
    <recommendedName>
        <fullName evidence="3">Apextrin C-terminal domain-containing protein</fullName>
    </recommendedName>
</protein>
<dbReference type="AlphaFoldDB" id="A0AAD9KC15"/>
<dbReference type="Proteomes" id="UP001208570">
    <property type="component" value="Unassembled WGS sequence"/>
</dbReference>
<proteinExistence type="predicted"/>
<keyword evidence="2" id="KW-0812">Transmembrane</keyword>
<organism evidence="4 5">
    <name type="scientific">Paralvinella palmiformis</name>
    <dbReference type="NCBI Taxonomy" id="53620"/>
    <lineage>
        <taxon>Eukaryota</taxon>
        <taxon>Metazoa</taxon>
        <taxon>Spiralia</taxon>
        <taxon>Lophotrochozoa</taxon>
        <taxon>Annelida</taxon>
        <taxon>Polychaeta</taxon>
        <taxon>Sedentaria</taxon>
        <taxon>Canalipalpata</taxon>
        <taxon>Terebellida</taxon>
        <taxon>Terebelliformia</taxon>
        <taxon>Alvinellidae</taxon>
        <taxon>Paralvinella</taxon>
    </lineage>
</organism>
<evidence type="ECO:0000313" key="5">
    <source>
        <dbReference type="Proteomes" id="UP001208570"/>
    </source>
</evidence>
<gene>
    <name evidence="4" type="ORF">LSH36_16g13057</name>
</gene>